<feature type="transmembrane region" description="Helical" evidence="1">
    <location>
        <begin position="37"/>
        <end position="59"/>
    </location>
</feature>
<dbReference type="EMBL" id="JAUSVX010000005">
    <property type="protein sequence ID" value="MDQ0470028.1"/>
    <property type="molecule type" value="Genomic_DNA"/>
</dbReference>
<evidence type="ECO:0000313" key="4">
    <source>
        <dbReference type="Proteomes" id="UP001242480"/>
    </source>
</evidence>
<proteinExistence type="predicted"/>
<evidence type="ECO:0000259" key="2">
    <source>
        <dbReference type="Pfam" id="PF13358"/>
    </source>
</evidence>
<dbReference type="Pfam" id="PF13358">
    <property type="entry name" value="DDE_3"/>
    <property type="match status" value="1"/>
</dbReference>
<keyword evidence="1" id="KW-0472">Membrane</keyword>
<comment type="caution">
    <text evidence="3">The sequence shown here is derived from an EMBL/GenBank/DDBJ whole genome shotgun (WGS) entry which is preliminary data.</text>
</comment>
<feature type="domain" description="Tc1-like transposase DDE" evidence="2">
    <location>
        <begin position="48"/>
        <end position="133"/>
    </location>
</feature>
<keyword evidence="1" id="KW-0812">Transmembrane</keyword>
<accession>A0ABU0J6Z7</accession>
<evidence type="ECO:0000256" key="1">
    <source>
        <dbReference type="SAM" id="Phobius"/>
    </source>
</evidence>
<evidence type="ECO:0000313" key="3">
    <source>
        <dbReference type="EMBL" id="MDQ0470028.1"/>
    </source>
</evidence>
<sequence length="169" mass="18270">MRLNAGTSDSESLRAEHKKGVWQIDVFTPSGRSSTSAIALATATFVAGLSARGMILLVLDGPINRLAFETHVEKVLVSEPRRIVITDNLSSHTGLRVRRLIQAADAVLRFLRPTDFGPIESAFAKLKALLRKAAERTVDGLWSVIGRLVDLITPAERGNYSAAAGYDAT</sequence>
<protein>
    <submittedName>
        <fullName evidence="3">Transposase</fullName>
    </submittedName>
</protein>
<dbReference type="InterPro" id="IPR038717">
    <property type="entry name" value="Tc1-like_DDE_dom"/>
</dbReference>
<gene>
    <name evidence="3" type="ORF">QO011_003044</name>
</gene>
<keyword evidence="1" id="KW-1133">Transmembrane helix</keyword>
<keyword evidence="4" id="KW-1185">Reference proteome</keyword>
<name>A0ABU0J6Z7_9HYPH</name>
<dbReference type="Proteomes" id="UP001242480">
    <property type="component" value="Unassembled WGS sequence"/>
</dbReference>
<organism evidence="3 4">
    <name type="scientific">Labrys wisconsinensis</name>
    <dbReference type="NCBI Taxonomy" id="425677"/>
    <lineage>
        <taxon>Bacteria</taxon>
        <taxon>Pseudomonadati</taxon>
        <taxon>Pseudomonadota</taxon>
        <taxon>Alphaproteobacteria</taxon>
        <taxon>Hyphomicrobiales</taxon>
        <taxon>Xanthobacteraceae</taxon>
        <taxon>Labrys</taxon>
    </lineage>
</organism>
<dbReference type="InterPro" id="IPR036397">
    <property type="entry name" value="RNaseH_sf"/>
</dbReference>
<dbReference type="Gene3D" id="3.30.420.10">
    <property type="entry name" value="Ribonuclease H-like superfamily/Ribonuclease H"/>
    <property type="match status" value="1"/>
</dbReference>
<reference evidence="3 4" key="1">
    <citation type="submission" date="2023-07" db="EMBL/GenBank/DDBJ databases">
        <title>Genomic Encyclopedia of Type Strains, Phase IV (KMG-IV): sequencing the most valuable type-strain genomes for metagenomic binning, comparative biology and taxonomic classification.</title>
        <authorList>
            <person name="Goeker M."/>
        </authorList>
    </citation>
    <scope>NUCLEOTIDE SEQUENCE [LARGE SCALE GENOMIC DNA]</scope>
    <source>
        <strain evidence="3 4">DSM 19619</strain>
    </source>
</reference>